<protein>
    <submittedName>
        <fullName evidence="1">Uncharacterized protein</fullName>
    </submittedName>
</protein>
<dbReference type="Proteomes" id="UP000551709">
    <property type="component" value="Chromosome"/>
</dbReference>
<dbReference type="EMBL" id="CP096255">
    <property type="protein sequence ID" value="UPT86216.1"/>
    <property type="molecule type" value="Genomic_DNA"/>
</dbReference>
<sequence length="175" mass="19797">MVAVALLGAITHQTLATWATVGTRPSSFFGRFRSVPSARFADAVVVLYAISILLGGIIYLYFRVDIRPELERAGHWPALGFFDLKEHFAAIGFALLPAYWVCWRRPRADEPAQTRTMLTSILAFVIWWGFLEHFPTGKNRVGIPKTARVRFKLHAGEGGQHVWPGRFRLIFAKGW</sequence>
<reference evidence="1" key="1">
    <citation type="journal article" date="2017" name="Syst. Appl. Microbiol.">
        <title>Soybeans inoculated with root zone soils of Canadian native legumes harbour diverse and novel Bradyrhizobium spp. that possess agricultural potential.</title>
        <authorList>
            <person name="Bromfield E.S.P."/>
            <person name="Cloutier S."/>
            <person name="Tambong J.T."/>
            <person name="Tran Thi T.V."/>
        </authorList>
    </citation>
    <scope>NUCLEOTIDE SEQUENCE</scope>
    <source>
        <strain evidence="1">1S5</strain>
    </source>
</reference>
<name>A0A8T5V0I9_9BRAD</name>
<dbReference type="RefSeq" id="WP_166081881.1">
    <property type="nucleotide sequence ID" value="NZ_CP096255.1"/>
</dbReference>
<evidence type="ECO:0000313" key="1">
    <source>
        <dbReference type="EMBL" id="UPT86216.1"/>
    </source>
</evidence>
<proteinExistence type="predicted"/>
<gene>
    <name evidence="1" type="ORF">HAP41_0000039090</name>
</gene>
<organism evidence="1 2">
    <name type="scientific">Bradyrhizobium barranii subsp. apii</name>
    <dbReference type="NCBI Taxonomy" id="2819348"/>
    <lineage>
        <taxon>Bacteria</taxon>
        <taxon>Pseudomonadati</taxon>
        <taxon>Pseudomonadota</taxon>
        <taxon>Alphaproteobacteria</taxon>
        <taxon>Hyphomicrobiales</taxon>
        <taxon>Nitrobacteraceae</taxon>
        <taxon>Bradyrhizobium</taxon>
        <taxon>Bradyrhizobium barranii</taxon>
    </lineage>
</organism>
<evidence type="ECO:0000313" key="2">
    <source>
        <dbReference type="Proteomes" id="UP000551709"/>
    </source>
</evidence>
<accession>A0A8T5V0I9</accession>
<reference evidence="1" key="2">
    <citation type="submission" date="2022-04" db="EMBL/GenBank/DDBJ databases">
        <authorList>
            <person name="Bromfield E.S.P."/>
            <person name="Cloutier S."/>
        </authorList>
    </citation>
    <scope>NUCLEOTIDE SEQUENCE</scope>
    <source>
        <strain evidence="1">1S5</strain>
    </source>
</reference>
<dbReference type="AlphaFoldDB" id="A0A8T5V0I9"/>